<evidence type="ECO:0000313" key="3">
    <source>
        <dbReference type="Proteomes" id="UP000016860"/>
    </source>
</evidence>
<reference evidence="2 3" key="1">
    <citation type="journal article" date="2013" name="Genome Announc.">
        <title>Draft Genome Sequence of the Cellulolytic Bacterium Clostridium papyrosolvens C7 (ATCC 700395).</title>
        <authorList>
            <person name="Zepeda V."/>
            <person name="Dassa B."/>
            <person name="Borovok I."/>
            <person name="Lamed R."/>
            <person name="Bayer E.A."/>
            <person name="Cate J.H."/>
        </authorList>
    </citation>
    <scope>NUCLEOTIDE SEQUENCE [LARGE SCALE GENOMIC DNA]</scope>
    <source>
        <strain evidence="2 3">C7</strain>
    </source>
</reference>
<feature type="domain" description="Tn3 transposase DDE" evidence="1">
    <location>
        <begin position="3"/>
        <end position="78"/>
    </location>
</feature>
<dbReference type="GO" id="GO:0006313">
    <property type="term" value="P:DNA transposition"/>
    <property type="evidence" value="ECO:0007669"/>
    <property type="project" value="InterPro"/>
</dbReference>
<dbReference type="Pfam" id="PF01526">
    <property type="entry name" value="DDE_Tnp_Tn3"/>
    <property type="match status" value="1"/>
</dbReference>
<comment type="caution">
    <text evidence="2">The sequence shown here is derived from an EMBL/GenBank/DDBJ whole genome shotgun (WGS) entry which is preliminary data.</text>
</comment>
<evidence type="ECO:0000313" key="2">
    <source>
        <dbReference type="EMBL" id="EPR08101.1"/>
    </source>
</evidence>
<dbReference type="InterPro" id="IPR002513">
    <property type="entry name" value="Tn3_Tnp_DDE_dom"/>
</dbReference>
<name>U4QX07_9FIRM</name>
<evidence type="ECO:0000259" key="1">
    <source>
        <dbReference type="Pfam" id="PF01526"/>
    </source>
</evidence>
<dbReference type="GO" id="GO:0004803">
    <property type="term" value="F:transposase activity"/>
    <property type="evidence" value="ECO:0007669"/>
    <property type="project" value="InterPro"/>
</dbReference>
<organism evidence="2 3">
    <name type="scientific">Ruminiclostridium papyrosolvens C7</name>
    <dbReference type="NCBI Taxonomy" id="1330534"/>
    <lineage>
        <taxon>Bacteria</taxon>
        <taxon>Bacillati</taxon>
        <taxon>Bacillota</taxon>
        <taxon>Clostridia</taxon>
        <taxon>Eubacteriales</taxon>
        <taxon>Oscillospiraceae</taxon>
        <taxon>Ruminiclostridium</taxon>
    </lineage>
</organism>
<dbReference type="Proteomes" id="UP000016860">
    <property type="component" value="Unassembled WGS sequence"/>
</dbReference>
<dbReference type="STRING" id="1330534.L323_18365"/>
<dbReference type="AlphaFoldDB" id="U4QX07"/>
<gene>
    <name evidence="2" type="ORF">L323_18365</name>
</gene>
<dbReference type="PATRIC" id="fig|1330534.3.peg.3644"/>
<protein>
    <recommendedName>
        <fullName evidence="1">Tn3 transposase DDE domain-containing protein</fullName>
    </recommendedName>
</protein>
<accession>U4QX07</accession>
<sequence length="103" mass="11878">MVRAIFFGKRGELHEKALKDQLQRASALNIIINAISVWNTVYLEKAIEYLKEKNTLKGDLLNYISPLDREYINSLGEYTFNMKNITSLNNLQSFNEPSNLNIP</sequence>
<proteinExistence type="predicted"/>
<dbReference type="EMBL" id="ATAY01000094">
    <property type="protein sequence ID" value="EPR08101.1"/>
    <property type="molecule type" value="Genomic_DNA"/>
</dbReference>